<dbReference type="SUPFAM" id="SSF54060">
    <property type="entry name" value="His-Me finger endonucleases"/>
    <property type="match status" value="1"/>
</dbReference>
<evidence type="ECO:0000259" key="2">
    <source>
        <dbReference type="SMART" id="SM00892"/>
    </source>
</evidence>
<keyword evidence="3" id="KW-0378">Hydrolase</keyword>
<evidence type="ECO:0000259" key="1">
    <source>
        <dbReference type="SMART" id="SM00477"/>
    </source>
</evidence>
<dbReference type="SMART" id="SM00892">
    <property type="entry name" value="Endonuclease_NS"/>
    <property type="match status" value="1"/>
</dbReference>
<dbReference type="InterPro" id="IPR044929">
    <property type="entry name" value="DNA/RNA_non-sp_Endonuclease_sf"/>
</dbReference>
<dbReference type="SMART" id="SM00477">
    <property type="entry name" value="NUC"/>
    <property type="match status" value="1"/>
</dbReference>
<dbReference type="GO" id="GO:0003676">
    <property type="term" value="F:nucleic acid binding"/>
    <property type="evidence" value="ECO:0007669"/>
    <property type="project" value="InterPro"/>
</dbReference>
<keyword evidence="4" id="KW-1185">Reference proteome</keyword>
<dbReference type="EMBL" id="LC779065">
    <property type="protein sequence ID" value="BES79835.1"/>
    <property type="molecule type" value="Genomic_DNA"/>
</dbReference>
<dbReference type="Gene3D" id="3.40.570.10">
    <property type="entry name" value="Extracellular Endonuclease, subunit A"/>
    <property type="match status" value="1"/>
</dbReference>
<evidence type="ECO:0000313" key="4">
    <source>
        <dbReference type="Proteomes" id="UP001304813"/>
    </source>
</evidence>
<dbReference type="InterPro" id="IPR020821">
    <property type="entry name" value="ENPP1-3/EXOG-like_nuc-like"/>
</dbReference>
<dbReference type="InterPro" id="IPR001604">
    <property type="entry name" value="Endo_G_ENPP1-like_dom"/>
</dbReference>
<dbReference type="GO" id="GO:0016787">
    <property type="term" value="F:hydrolase activity"/>
    <property type="evidence" value="ECO:0007669"/>
    <property type="project" value="InterPro"/>
</dbReference>
<evidence type="ECO:0000313" key="3">
    <source>
        <dbReference type="EMBL" id="BES79835.1"/>
    </source>
</evidence>
<dbReference type="Pfam" id="PF01223">
    <property type="entry name" value="Endonuclease_NS"/>
    <property type="match status" value="1"/>
</dbReference>
<dbReference type="Proteomes" id="UP001304813">
    <property type="component" value="Segment"/>
</dbReference>
<feature type="domain" description="ENPP1-3/EXOG-like endonuclease/phosphodiesterase" evidence="1">
    <location>
        <begin position="45"/>
        <end position="242"/>
    </location>
</feature>
<dbReference type="GO" id="GO:0004519">
    <property type="term" value="F:endonuclease activity"/>
    <property type="evidence" value="ECO:0007669"/>
    <property type="project" value="UniProtKB-KW"/>
</dbReference>
<proteinExistence type="predicted"/>
<feature type="domain" description="DNA/RNA non-specific endonuclease/pyrophosphatase/phosphodiesterase" evidence="2">
    <location>
        <begin position="44"/>
        <end position="242"/>
    </location>
</feature>
<dbReference type="PANTHER" id="PTHR13966">
    <property type="entry name" value="ENDONUCLEASE RELATED"/>
    <property type="match status" value="1"/>
</dbReference>
<dbReference type="GO" id="GO:0046872">
    <property type="term" value="F:metal ion binding"/>
    <property type="evidence" value="ECO:0007669"/>
    <property type="project" value="InterPro"/>
</dbReference>
<dbReference type="InterPro" id="IPR040255">
    <property type="entry name" value="Non-specific_endonuclease"/>
</dbReference>
<protein>
    <submittedName>
        <fullName evidence="3">DNA/RNA non-specific endonuclease</fullName>
    </submittedName>
</protein>
<sequence>MNKLYRILVASLLLISTSVFADSCDSMVPYGEPLVLVDNSTRLCRTAYMVIHDNTRKIPIITSQKFTPENFSHDVGRHNKFIPDPDLSTADRSVLSDYSSARKMYDRGHLVPFEDINFNKKSAEESFYLSNIAPQISKMNRGVWKSIESKVRKYAKKSVDKNEEVFVITGTVVTSGMTIGVNQVSVPDYFYKIVINKTTSQIIGFLVKNDSSKSLGWRKYQVPVEEITKLTGIDYTPQFTNSGQKFGLLKL</sequence>
<keyword evidence="3" id="KW-0255">Endonuclease</keyword>
<accession>A0AA86JHM3</accession>
<dbReference type="PANTHER" id="PTHR13966:SF5">
    <property type="entry name" value="ENDONUCLEASE G, MITOCHONDRIAL"/>
    <property type="match status" value="1"/>
</dbReference>
<dbReference type="InterPro" id="IPR044925">
    <property type="entry name" value="His-Me_finger_sf"/>
</dbReference>
<keyword evidence="3" id="KW-0540">Nuclease</keyword>
<reference evidence="3 4" key="1">
    <citation type="submission" date="2023-09" db="EMBL/GenBank/DDBJ databases">
        <title>Analysis of phage genome (vB_Yru_GN1) of the bacterium (Yersinia ruckeri).</title>
        <authorList>
            <person name="Ganjoor M.S."/>
            <person name="Bouzari M."/>
            <person name="Soleimani-Delfan A."/>
        </authorList>
    </citation>
    <scope>NUCLEOTIDE SEQUENCE [LARGE SCALE GENOMIC DNA]</scope>
    <source>
        <strain evidence="4">vB_Yru_GN1</strain>
    </source>
</reference>
<organism evidence="3 4">
    <name type="scientific">Yersinia phage vB_Yru_GN1</name>
    <dbReference type="NCBI Taxonomy" id="3074381"/>
    <lineage>
        <taxon>Viruses</taxon>
        <taxon>Duplodnaviria</taxon>
        <taxon>Heunggongvirae</taxon>
        <taxon>Uroviricota</taxon>
        <taxon>Caudoviricetes</taxon>
        <taxon>Caudoviricetes incertae sedis</taxon>
        <taxon>Sepahanvirus</taxon>
        <taxon>Sepahanvirus vB-Yru-GN1</taxon>
    </lineage>
</organism>
<name>A0AA86JHM3_9CAUD</name>